<dbReference type="RefSeq" id="XP_058306121.1">
    <property type="nucleotide sequence ID" value="XM_058456133.1"/>
</dbReference>
<sequence>MSGAYDNVSHERLLHNIKKLGLGHWILWVRSFLQGRSTRVKLPRFLSESIPTPIGIPQGSPISSILFLLFNAPLVRGYTLDLLRCEEYTRAFRWVDDVCVLARRHTAKFAPNKFELIHFSNPRIPLTTTAITTATTTPPPAQSQRPPSPSSSDIYEFRQTILPSPHTKYLSVWLDKYLDFTTHRNKAPRGRITNGDAEDLPSGGHTAALLGPNRLVQPSEWECSSDRAVASDQEFHKNPKMCGADDQRRLTSNYY</sequence>
<dbReference type="PANTHER" id="PTHR33481">
    <property type="entry name" value="REVERSE TRANSCRIPTASE"/>
    <property type="match status" value="1"/>
</dbReference>
<dbReference type="InterPro" id="IPR043502">
    <property type="entry name" value="DNA/RNA_pol_sf"/>
</dbReference>
<dbReference type="InterPro" id="IPR000477">
    <property type="entry name" value="RT_dom"/>
</dbReference>
<evidence type="ECO:0000256" key="1">
    <source>
        <dbReference type="SAM" id="MobiDB-lite"/>
    </source>
</evidence>
<feature type="region of interest" description="Disordered" evidence="1">
    <location>
        <begin position="133"/>
        <end position="153"/>
    </location>
</feature>
<evidence type="ECO:0000313" key="4">
    <source>
        <dbReference type="Proteomes" id="UP001150904"/>
    </source>
</evidence>
<accession>A0A9W9JEY3</accession>
<dbReference type="EMBL" id="JAPQKR010000015">
    <property type="protein sequence ID" value="KAJ5195633.1"/>
    <property type="molecule type" value="Genomic_DNA"/>
</dbReference>
<organism evidence="3 4">
    <name type="scientific">Penicillium cinerascens</name>
    <dbReference type="NCBI Taxonomy" id="70096"/>
    <lineage>
        <taxon>Eukaryota</taxon>
        <taxon>Fungi</taxon>
        <taxon>Dikarya</taxon>
        <taxon>Ascomycota</taxon>
        <taxon>Pezizomycotina</taxon>
        <taxon>Eurotiomycetes</taxon>
        <taxon>Eurotiomycetidae</taxon>
        <taxon>Eurotiales</taxon>
        <taxon>Aspergillaceae</taxon>
        <taxon>Penicillium</taxon>
    </lineage>
</organism>
<dbReference type="AlphaFoldDB" id="A0A9W9JEY3"/>
<name>A0A9W9JEY3_9EURO</name>
<keyword evidence="4" id="KW-1185">Reference proteome</keyword>
<dbReference type="GeneID" id="83183434"/>
<dbReference type="SUPFAM" id="SSF56672">
    <property type="entry name" value="DNA/RNA polymerases"/>
    <property type="match status" value="1"/>
</dbReference>
<gene>
    <name evidence="3" type="ORF">N7498_009071</name>
</gene>
<feature type="domain" description="Reverse transcriptase" evidence="2">
    <location>
        <begin position="1"/>
        <end position="178"/>
    </location>
</feature>
<evidence type="ECO:0000259" key="2">
    <source>
        <dbReference type="PROSITE" id="PS50878"/>
    </source>
</evidence>
<reference evidence="3" key="1">
    <citation type="submission" date="2022-12" db="EMBL/GenBank/DDBJ databases">
        <authorList>
            <person name="Petersen C."/>
        </authorList>
    </citation>
    <scope>NUCLEOTIDE SEQUENCE</scope>
    <source>
        <strain evidence="3">IBT 15544</strain>
    </source>
</reference>
<dbReference type="Pfam" id="PF00078">
    <property type="entry name" value="RVT_1"/>
    <property type="match status" value="1"/>
</dbReference>
<dbReference type="PROSITE" id="PS50878">
    <property type="entry name" value="RT_POL"/>
    <property type="match status" value="1"/>
</dbReference>
<dbReference type="OrthoDB" id="4368687at2759"/>
<comment type="caution">
    <text evidence="3">The sequence shown here is derived from an EMBL/GenBank/DDBJ whole genome shotgun (WGS) entry which is preliminary data.</text>
</comment>
<proteinExistence type="predicted"/>
<protein>
    <recommendedName>
        <fullName evidence="2">Reverse transcriptase domain-containing protein</fullName>
    </recommendedName>
</protein>
<evidence type="ECO:0000313" key="3">
    <source>
        <dbReference type="EMBL" id="KAJ5195633.1"/>
    </source>
</evidence>
<dbReference type="PANTHER" id="PTHR33481:SF1">
    <property type="entry name" value="ENDONUCLEASE_EXONUCLEASE_PHOSPHATASE DOMAIN-CONTAINING PROTEIN-RELATED"/>
    <property type="match status" value="1"/>
</dbReference>
<feature type="compositionally biased region" description="Pro residues" evidence="1">
    <location>
        <begin position="137"/>
        <end position="149"/>
    </location>
</feature>
<reference evidence="3" key="2">
    <citation type="journal article" date="2023" name="IMA Fungus">
        <title>Comparative genomic study of the Penicillium genus elucidates a diverse pangenome and 15 lateral gene transfer events.</title>
        <authorList>
            <person name="Petersen C."/>
            <person name="Sorensen T."/>
            <person name="Nielsen M.R."/>
            <person name="Sondergaard T.E."/>
            <person name="Sorensen J.L."/>
            <person name="Fitzpatrick D.A."/>
            <person name="Frisvad J.C."/>
            <person name="Nielsen K.L."/>
        </authorList>
    </citation>
    <scope>NUCLEOTIDE SEQUENCE</scope>
    <source>
        <strain evidence="3">IBT 15544</strain>
    </source>
</reference>
<dbReference type="Proteomes" id="UP001150904">
    <property type="component" value="Unassembled WGS sequence"/>
</dbReference>